<organism evidence="1 2">
    <name type="scientific">Galendromus occidentalis</name>
    <name type="common">western predatory mite</name>
    <dbReference type="NCBI Taxonomy" id="34638"/>
    <lineage>
        <taxon>Eukaryota</taxon>
        <taxon>Metazoa</taxon>
        <taxon>Ecdysozoa</taxon>
        <taxon>Arthropoda</taxon>
        <taxon>Chelicerata</taxon>
        <taxon>Arachnida</taxon>
        <taxon>Acari</taxon>
        <taxon>Parasitiformes</taxon>
        <taxon>Mesostigmata</taxon>
        <taxon>Gamasina</taxon>
        <taxon>Phytoseioidea</taxon>
        <taxon>Phytoseiidae</taxon>
        <taxon>Typhlodrominae</taxon>
        <taxon>Galendromus</taxon>
    </lineage>
</organism>
<sequence>MQNGFRRDRRGDDNIFILTTAIEIARAQHKGPFCVFLDATKAYDRIDRNKLWRILEERGMNKPLLEFLRYMYEETCIFLKHGVTPLTNFPYQWDSAKILDRVLKIQGLPIPLVEFYKHLGVELSAGNDYLAKQWPNWSEKANQAIQRLNARTLWCFNRFEVSKILWKATAVPQLTYCNSVITMPKWLRNHIEVRQRDAGRWALGIPHSTIAKEFIEGELGWSSFDARETISKAMFFERIRNMDDDRWPKLVLQAADLAETRIKATERLDKLSLLFEIGEIRPARSSSGKPAWNMFRNELRQKVRDKLDSAWKLNIESKSTLSTYRKYKETRGLDVRLYDNSRGSLLRALTRARMLNTRKRRHDRDPSVNCSCPRCGIPETDKHGVLGCEEEMFSPEEFAYRIGLLPDITQEITRRTKATLDKWERQDL</sequence>
<keyword evidence="1" id="KW-1185">Reference proteome</keyword>
<accession>A0AAJ7WGW1</accession>
<dbReference type="KEGG" id="goe:108863914"/>
<dbReference type="GeneID" id="108863914"/>
<dbReference type="Proteomes" id="UP000694867">
    <property type="component" value="Unplaced"/>
</dbReference>
<evidence type="ECO:0000313" key="1">
    <source>
        <dbReference type="Proteomes" id="UP000694867"/>
    </source>
</evidence>
<proteinExistence type="predicted"/>
<evidence type="ECO:0000313" key="2">
    <source>
        <dbReference type="RefSeq" id="XP_028966644.1"/>
    </source>
</evidence>
<name>A0AAJ7WGW1_9ACAR</name>
<dbReference type="PANTHER" id="PTHR19446">
    <property type="entry name" value="REVERSE TRANSCRIPTASES"/>
    <property type="match status" value="1"/>
</dbReference>
<gene>
    <name evidence="2" type="primary">LOC108863914</name>
</gene>
<dbReference type="AlphaFoldDB" id="A0AAJ7WGW1"/>
<reference evidence="2" key="1">
    <citation type="submission" date="2025-08" db="UniProtKB">
        <authorList>
            <consortium name="RefSeq"/>
        </authorList>
    </citation>
    <scope>IDENTIFICATION</scope>
</reference>
<protein>
    <submittedName>
        <fullName evidence="2">Uncharacterized protein LOC108863914</fullName>
    </submittedName>
</protein>
<dbReference type="RefSeq" id="XP_028966644.1">
    <property type="nucleotide sequence ID" value="XM_029110811.1"/>
</dbReference>